<reference evidence="1" key="2">
    <citation type="journal article" date="2021" name="Sci. Rep.">
        <title>The distribution of antibiotic resistance genes in chicken gut microbiota commensals.</title>
        <authorList>
            <person name="Juricova H."/>
            <person name="Matiasovicova J."/>
            <person name="Kubasova T."/>
            <person name="Cejkova D."/>
            <person name="Rychlik I."/>
        </authorList>
    </citation>
    <scope>NUCLEOTIDE SEQUENCE</scope>
    <source>
        <strain evidence="1">An582</strain>
    </source>
</reference>
<dbReference type="EMBL" id="JACJKS010000003">
    <property type="protein sequence ID" value="MBM6947680.1"/>
    <property type="molecule type" value="Genomic_DNA"/>
</dbReference>
<comment type="caution">
    <text evidence="1">The sequence shown here is derived from an EMBL/GenBank/DDBJ whole genome shotgun (WGS) entry which is preliminary data.</text>
</comment>
<dbReference type="Pfam" id="PF02620">
    <property type="entry name" value="YceD"/>
    <property type="match status" value="1"/>
</dbReference>
<protein>
    <submittedName>
        <fullName evidence="1">DUF177 domain-containing protein</fullName>
    </submittedName>
</protein>
<dbReference type="AlphaFoldDB" id="A0A939BG56"/>
<dbReference type="Proteomes" id="UP000705508">
    <property type="component" value="Unassembled WGS sequence"/>
</dbReference>
<gene>
    <name evidence="1" type="ORF">H6A20_03245</name>
</gene>
<dbReference type="RefSeq" id="WP_204905729.1">
    <property type="nucleotide sequence ID" value="NZ_JACJKS010000003.1"/>
</dbReference>
<sequence length="175" mass="20205">MLIELTKVLEQDDKVIRQEAHLEQDTIRVAGKDYRLSELEPALFEITNLGKKQVQVKGSAKIKTVVPCDRCLEDVEQIFDLSFEREIDMKLDEEERRQSEEEYNFMDGTCLDTDVLVQNELLVNWPIRVLCREDCKGLCSICGANLNHGECGCDREVLDPRMAAFQDIFSKFKEV</sequence>
<organism evidence="1 2">
    <name type="scientific">Mordavella massiliensis</name>
    <dbReference type="NCBI Taxonomy" id="1871024"/>
    <lineage>
        <taxon>Bacteria</taxon>
        <taxon>Bacillati</taxon>
        <taxon>Bacillota</taxon>
        <taxon>Clostridia</taxon>
        <taxon>Eubacteriales</taxon>
        <taxon>Clostridiaceae</taxon>
        <taxon>Mordavella</taxon>
    </lineage>
</organism>
<evidence type="ECO:0000313" key="1">
    <source>
        <dbReference type="EMBL" id="MBM6947680.1"/>
    </source>
</evidence>
<accession>A0A939BG56</accession>
<reference evidence="1" key="1">
    <citation type="submission" date="2020-08" db="EMBL/GenBank/DDBJ databases">
        <authorList>
            <person name="Cejkova D."/>
            <person name="Kubasova T."/>
            <person name="Jahodarova E."/>
            <person name="Rychlik I."/>
        </authorList>
    </citation>
    <scope>NUCLEOTIDE SEQUENCE</scope>
    <source>
        <strain evidence="1">An582</strain>
    </source>
</reference>
<dbReference type="InterPro" id="IPR003772">
    <property type="entry name" value="YceD"/>
</dbReference>
<proteinExistence type="predicted"/>
<evidence type="ECO:0000313" key="2">
    <source>
        <dbReference type="Proteomes" id="UP000705508"/>
    </source>
</evidence>
<name>A0A939BG56_9CLOT</name>